<evidence type="ECO:0000259" key="2">
    <source>
        <dbReference type="Pfam" id="PF13676"/>
    </source>
</evidence>
<feature type="compositionally biased region" description="Polar residues" evidence="1">
    <location>
        <begin position="232"/>
        <end position="245"/>
    </location>
</feature>
<dbReference type="Proteomes" id="UP000254425">
    <property type="component" value="Chromosome"/>
</dbReference>
<gene>
    <name evidence="3" type="ORF">DVA86_06855</name>
</gene>
<evidence type="ECO:0000313" key="3">
    <source>
        <dbReference type="EMBL" id="AXK32411.1"/>
    </source>
</evidence>
<evidence type="ECO:0000313" key="4">
    <source>
        <dbReference type="Proteomes" id="UP000254425"/>
    </source>
</evidence>
<feature type="compositionally biased region" description="Basic and acidic residues" evidence="1">
    <location>
        <begin position="259"/>
        <end position="271"/>
    </location>
</feature>
<accession>A0A345XL95</accession>
<feature type="domain" description="TIR" evidence="2">
    <location>
        <begin position="6"/>
        <end position="140"/>
    </location>
</feature>
<keyword evidence="4" id="KW-1185">Reference proteome</keyword>
<dbReference type="AlphaFoldDB" id="A0A345XL95"/>
<dbReference type="InterPro" id="IPR035897">
    <property type="entry name" value="Toll_tir_struct_dom_sf"/>
</dbReference>
<dbReference type="SUPFAM" id="SSF52200">
    <property type="entry name" value="Toll/Interleukin receptor TIR domain"/>
    <property type="match status" value="1"/>
</dbReference>
<proteinExistence type="predicted"/>
<dbReference type="KEGG" id="sarm:DVA86_06855"/>
<name>A0A345XL95_9ACTN</name>
<dbReference type="Pfam" id="PF13676">
    <property type="entry name" value="TIR_2"/>
    <property type="match status" value="1"/>
</dbReference>
<dbReference type="InterPro" id="IPR000157">
    <property type="entry name" value="TIR_dom"/>
</dbReference>
<feature type="region of interest" description="Disordered" evidence="1">
    <location>
        <begin position="211"/>
        <end position="271"/>
    </location>
</feature>
<dbReference type="EMBL" id="CP031320">
    <property type="protein sequence ID" value="AXK32411.1"/>
    <property type="molecule type" value="Genomic_DNA"/>
</dbReference>
<dbReference type="Gene3D" id="3.40.50.10140">
    <property type="entry name" value="Toll/interleukin-1 receptor homology (TIR) domain"/>
    <property type="match status" value="1"/>
</dbReference>
<organism evidence="3 4">
    <name type="scientific">Streptomyces armeniacus</name>
    <dbReference type="NCBI Taxonomy" id="83291"/>
    <lineage>
        <taxon>Bacteria</taxon>
        <taxon>Bacillati</taxon>
        <taxon>Actinomycetota</taxon>
        <taxon>Actinomycetes</taxon>
        <taxon>Kitasatosporales</taxon>
        <taxon>Streptomycetaceae</taxon>
        <taxon>Streptomyces</taxon>
    </lineage>
</organism>
<sequence>MSPSEIFVNYRTTDEASSAVLIEDKLSQRFGSDSVFRDHKSIKAGEKYPEKLLSGVRRCSVLIAVIGPEWTSARNERGQRSLDNVDDWTRREIVEALHCGVHVIPVLVTPRTAPLTEAELPAALADLAHRQYRQFNARTFNTDITQLGDDIAELVPRLGRLDRDFATRAPQHPSGSVRNSVADVHGSVTQTGDYTNQQTGGIGSLTGDVGTFLDRPQGPVNTGSGPQYYGSVHQTGDGANQVSGSNDGGIRQEFGKSQARRDKNAREGGGE</sequence>
<keyword evidence="3" id="KW-0675">Receptor</keyword>
<protein>
    <submittedName>
        <fullName evidence="3">Toll/interleukin-1 receptor domain-containing protein</fullName>
    </submittedName>
</protein>
<reference evidence="3 4" key="1">
    <citation type="submission" date="2018-07" db="EMBL/GenBank/DDBJ databases">
        <title>Draft genome of the type strain Streptomyces armeniacus ATCC 15676.</title>
        <authorList>
            <person name="Labana P."/>
            <person name="Gosse J.T."/>
            <person name="Boddy C.N."/>
        </authorList>
    </citation>
    <scope>NUCLEOTIDE SEQUENCE [LARGE SCALE GENOMIC DNA]</scope>
    <source>
        <strain evidence="3 4">ATCC 15676</strain>
    </source>
</reference>
<dbReference type="GO" id="GO:0007165">
    <property type="term" value="P:signal transduction"/>
    <property type="evidence" value="ECO:0007669"/>
    <property type="project" value="InterPro"/>
</dbReference>
<evidence type="ECO:0000256" key="1">
    <source>
        <dbReference type="SAM" id="MobiDB-lite"/>
    </source>
</evidence>
<dbReference type="RefSeq" id="WP_208876594.1">
    <property type="nucleotide sequence ID" value="NZ_CP031320.1"/>
</dbReference>